<dbReference type="InterPro" id="IPR025381">
    <property type="entry name" value="DUF4296"/>
</dbReference>
<evidence type="ECO:0000256" key="1">
    <source>
        <dbReference type="SAM" id="MobiDB-lite"/>
    </source>
</evidence>
<comment type="caution">
    <text evidence="3">The sequence shown here is derived from an EMBL/GenBank/DDBJ whole genome shotgun (WGS) entry which is preliminary data.</text>
</comment>
<dbReference type="RefSeq" id="WP_026814490.1">
    <property type="nucleotide sequence ID" value="NZ_BMWP01000031.1"/>
</dbReference>
<dbReference type="PROSITE" id="PS51257">
    <property type="entry name" value="PROKAR_LIPOPROTEIN"/>
    <property type="match status" value="1"/>
</dbReference>
<name>A0A918J4N3_9FLAO</name>
<feature type="domain" description="DUF4296" evidence="2">
    <location>
        <begin position="24"/>
        <end position="105"/>
    </location>
</feature>
<keyword evidence="4" id="KW-1185">Reference proteome</keyword>
<protein>
    <recommendedName>
        <fullName evidence="2">DUF4296 domain-containing protein</fullName>
    </recommendedName>
</protein>
<reference evidence="3" key="2">
    <citation type="submission" date="2020-09" db="EMBL/GenBank/DDBJ databases">
        <authorList>
            <person name="Sun Q."/>
            <person name="Kim S."/>
        </authorList>
    </citation>
    <scope>NUCLEOTIDE SEQUENCE</scope>
    <source>
        <strain evidence="3">KCTC 12113</strain>
    </source>
</reference>
<gene>
    <name evidence="3" type="ORF">GCM10007383_34240</name>
</gene>
<feature type="region of interest" description="Disordered" evidence="1">
    <location>
        <begin position="119"/>
        <end position="141"/>
    </location>
</feature>
<sequence>MVKYLLPLILLFLISCNEEVVKKPKNLIQKDKMVSVLYDISLLNAGRSINQNILNEYDIVPMEYIYEKHGIDSLQLVNSDTYYASLPIVYEAIYTEVKERLENEEASINAKKEEAAKKASEKATELKKADSDEAKDGLPKT</sequence>
<evidence type="ECO:0000259" key="2">
    <source>
        <dbReference type="Pfam" id="PF14129"/>
    </source>
</evidence>
<proteinExistence type="predicted"/>
<reference evidence="3" key="1">
    <citation type="journal article" date="2014" name="Int. J. Syst. Evol. Microbiol.">
        <title>Complete genome sequence of Corynebacterium casei LMG S-19264T (=DSM 44701T), isolated from a smear-ripened cheese.</title>
        <authorList>
            <consortium name="US DOE Joint Genome Institute (JGI-PGF)"/>
            <person name="Walter F."/>
            <person name="Albersmeier A."/>
            <person name="Kalinowski J."/>
            <person name="Ruckert C."/>
        </authorList>
    </citation>
    <scope>NUCLEOTIDE SEQUENCE</scope>
    <source>
        <strain evidence="3">KCTC 12113</strain>
    </source>
</reference>
<accession>A0A918J4N3</accession>
<evidence type="ECO:0000313" key="4">
    <source>
        <dbReference type="Proteomes" id="UP000634668"/>
    </source>
</evidence>
<dbReference type="Pfam" id="PF14129">
    <property type="entry name" value="DUF4296"/>
    <property type="match status" value="1"/>
</dbReference>
<dbReference type="Proteomes" id="UP000634668">
    <property type="component" value="Unassembled WGS sequence"/>
</dbReference>
<dbReference type="EMBL" id="BMWP01000031">
    <property type="protein sequence ID" value="GGW47279.1"/>
    <property type="molecule type" value="Genomic_DNA"/>
</dbReference>
<dbReference type="AlphaFoldDB" id="A0A918J4N3"/>
<organism evidence="3 4">
    <name type="scientific">Arenibacter certesii</name>
    <dbReference type="NCBI Taxonomy" id="228955"/>
    <lineage>
        <taxon>Bacteria</taxon>
        <taxon>Pseudomonadati</taxon>
        <taxon>Bacteroidota</taxon>
        <taxon>Flavobacteriia</taxon>
        <taxon>Flavobacteriales</taxon>
        <taxon>Flavobacteriaceae</taxon>
        <taxon>Arenibacter</taxon>
    </lineage>
</organism>
<evidence type="ECO:0000313" key="3">
    <source>
        <dbReference type="EMBL" id="GGW47279.1"/>
    </source>
</evidence>